<dbReference type="EMBL" id="JABEQE010000019">
    <property type="protein sequence ID" value="MBB2173704.1"/>
    <property type="molecule type" value="Genomic_DNA"/>
</dbReference>
<dbReference type="PANTHER" id="PTHR33755">
    <property type="entry name" value="TOXIN PARE1-RELATED"/>
    <property type="match status" value="1"/>
</dbReference>
<dbReference type="PANTHER" id="PTHR33755:SF7">
    <property type="entry name" value="TOXIN MODULE OF TOXIN-ANTITOXIN SYSTEM RELE_STBE FAMILY"/>
    <property type="match status" value="1"/>
</dbReference>
<dbReference type="Gene3D" id="3.30.2310.20">
    <property type="entry name" value="RelE-like"/>
    <property type="match status" value="1"/>
</dbReference>
<proteinExistence type="inferred from homology"/>
<evidence type="ECO:0000313" key="4">
    <source>
        <dbReference type="Proteomes" id="UP000577891"/>
    </source>
</evidence>
<comment type="similarity">
    <text evidence="1">Belongs to the RelE toxin family.</text>
</comment>
<name>A0A7W4J326_9PROT</name>
<dbReference type="InterPro" id="IPR051803">
    <property type="entry name" value="TA_system_RelE-like_toxin"/>
</dbReference>
<dbReference type="Pfam" id="PF05016">
    <property type="entry name" value="ParE_toxin"/>
    <property type="match status" value="1"/>
</dbReference>
<keyword evidence="4" id="KW-1185">Reference proteome</keyword>
<evidence type="ECO:0000256" key="2">
    <source>
        <dbReference type="ARBA" id="ARBA00022649"/>
    </source>
</evidence>
<evidence type="ECO:0000313" key="3">
    <source>
        <dbReference type="EMBL" id="MBB2173704.1"/>
    </source>
</evidence>
<dbReference type="Proteomes" id="UP000577891">
    <property type="component" value="Unassembled WGS sequence"/>
</dbReference>
<sequence>MDIRWAGKAAGDVTRLHDFLTLYNPAVAARNVQALIAAPERLIAFPRIGESLAQYDHREVRRLLIGDYEVRYEIAGDSIYILRIWHSREQRQDD</sequence>
<gene>
    <name evidence="3" type="ORF">HLH35_16545</name>
</gene>
<reference evidence="3 4" key="1">
    <citation type="submission" date="2020-04" db="EMBL/GenBank/DDBJ databases">
        <title>Description of novel Gluconacetobacter.</title>
        <authorList>
            <person name="Sombolestani A."/>
        </authorList>
    </citation>
    <scope>NUCLEOTIDE SEQUENCE [LARGE SCALE GENOMIC DNA]</scope>
    <source>
        <strain evidence="3 4">LMG 27724</strain>
    </source>
</reference>
<dbReference type="InterPro" id="IPR007712">
    <property type="entry name" value="RelE/ParE_toxin"/>
</dbReference>
<dbReference type="RefSeq" id="WP_182980198.1">
    <property type="nucleotide sequence ID" value="NZ_BAABGB010000054.1"/>
</dbReference>
<protein>
    <submittedName>
        <fullName evidence="3">Type II toxin-antitoxin system RelE/ParE family toxin</fullName>
    </submittedName>
</protein>
<comment type="caution">
    <text evidence="3">The sequence shown here is derived from an EMBL/GenBank/DDBJ whole genome shotgun (WGS) entry which is preliminary data.</text>
</comment>
<accession>A0A7W4J326</accession>
<dbReference type="InterPro" id="IPR035093">
    <property type="entry name" value="RelE/ParE_toxin_dom_sf"/>
</dbReference>
<keyword evidence="2" id="KW-1277">Toxin-antitoxin system</keyword>
<evidence type="ECO:0000256" key="1">
    <source>
        <dbReference type="ARBA" id="ARBA00006226"/>
    </source>
</evidence>
<dbReference type="AlphaFoldDB" id="A0A7W4J326"/>
<dbReference type="SUPFAM" id="SSF143011">
    <property type="entry name" value="RelE-like"/>
    <property type="match status" value="1"/>
</dbReference>
<organism evidence="3 4">
    <name type="scientific">Gluconacetobacter asukensis</name>
    <dbReference type="NCBI Taxonomy" id="1017181"/>
    <lineage>
        <taxon>Bacteria</taxon>
        <taxon>Pseudomonadati</taxon>
        <taxon>Pseudomonadota</taxon>
        <taxon>Alphaproteobacteria</taxon>
        <taxon>Acetobacterales</taxon>
        <taxon>Acetobacteraceae</taxon>
        <taxon>Gluconacetobacter</taxon>
    </lineage>
</organism>